<dbReference type="EMBL" id="MBUA01000028">
    <property type="protein sequence ID" value="MBC6492592.1"/>
    <property type="molecule type" value="Genomic_DNA"/>
</dbReference>
<dbReference type="InterPro" id="IPR004556">
    <property type="entry name" value="HemK-like"/>
</dbReference>
<gene>
    <name evidence="8" type="ORF">BC349_16135</name>
</gene>
<feature type="domain" description="Release factor glutamine methyltransferase N-terminal" evidence="7">
    <location>
        <begin position="17"/>
        <end position="70"/>
    </location>
</feature>
<sequence>MHSQITKELLPIYGPTEASIIAEMVLEKLTGQNSMTQRHLKAENLSSQQQLQLEEYLQQLLNHRPIQYVLNEAWFQNMPFFVDERVLIPRPETEELVEWVVQEEKNQAGITLLDIGSGSGCIPISLAKKLPKATIHSCDISPDALTVAQKNAATLNALVQWHQLDFLNPNHWRLLPAPDIIISNPPYIPASGAKEMSKHVADYEPGIALFVPDDNALVFYQAIADFCVHHGQPGARIYVEIHKDMARNVCDCFEKAGLTTIEVRRDMQGLERMVKARKKSA</sequence>
<evidence type="ECO:0000259" key="7">
    <source>
        <dbReference type="Pfam" id="PF17827"/>
    </source>
</evidence>
<dbReference type="Gene3D" id="3.40.50.150">
    <property type="entry name" value="Vaccinia Virus protein VP39"/>
    <property type="match status" value="1"/>
</dbReference>
<feature type="domain" description="Methyltransferase small" evidence="6">
    <location>
        <begin position="108"/>
        <end position="188"/>
    </location>
</feature>
<dbReference type="SUPFAM" id="SSF53335">
    <property type="entry name" value="S-adenosyl-L-methionine-dependent methyltransferases"/>
    <property type="match status" value="1"/>
</dbReference>
<proteinExistence type="predicted"/>
<evidence type="ECO:0000256" key="1">
    <source>
        <dbReference type="ARBA" id="ARBA00012771"/>
    </source>
</evidence>
<dbReference type="PANTHER" id="PTHR18895">
    <property type="entry name" value="HEMK METHYLTRANSFERASE"/>
    <property type="match status" value="1"/>
</dbReference>
<dbReference type="InterPro" id="IPR002052">
    <property type="entry name" value="DNA_methylase_N6_adenine_CS"/>
</dbReference>
<dbReference type="GO" id="GO:0008168">
    <property type="term" value="F:methyltransferase activity"/>
    <property type="evidence" value="ECO:0007669"/>
    <property type="project" value="UniProtKB-KW"/>
</dbReference>
<dbReference type="InterPro" id="IPR029063">
    <property type="entry name" value="SAM-dependent_MTases_sf"/>
</dbReference>
<organism evidence="8 9">
    <name type="scientific">Flavihumibacter stibioxidans</name>
    <dbReference type="NCBI Taxonomy" id="1834163"/>
    <lineage>
        <taxon>Bacteria</taxon>
        <taxon>Pseudomonadati</taxon>
        <taxon>Bacteroidota</taxon>
        <taxon>Chitinophagia</taxon>
        <taxon>Chitinophagales</taxon>
        <taxon>Chitinophagaceae</taxon>
        <taxon>Flavihumibacter</taxon>
    </lineage>
</organism>
<evidence type="ECO:0000256" key="2">
    <source>
        <dbReference type="ARBA" id="ARBA00022603"/>
    </source>
</evidence>
<accession>A0ABR7MCA1</accession>
<dbReference type="NCBIfam" id="TIGR00536">
    <property type="entry name" value="hemK_fam"/>
    <property type="match status" value="1"/>
</dbReference>
<dbReference type="InterPro" id="IPR050320">
    <property type="entry name" value="N5-glutamine_MTase"/>
</dbReference>
<dbReference type="EC" id="2.1.1.297" evidence="1"/>
<keyword evidence="9" id="KW-1185">Reference proteome</keyword>
<dbReference type="PROSITE" id="PS00092">
    <property type="entry name" value="N6_MTASE"/>
    <property type="match status" value="1"/>
</dbReference>
<evidence type="ECO:0000313" key="9">
    <source>
        <dbReference type="Proteomes" id="UP000765802"/>
    </source>
</evidence>
<reference evidence="8 9" key="1">
    <citation type="submission" date="2016-07" db="EMBL/GenBank/DDBJ databases">
        <title>Genome analysis of Flavihumibacter stibioxidans YS-17.</title>
        <authorList>
            <person name="Shi K."/>
            <person name="Han Y."/>
            <person name="Wang G."/>
        </authorList>
    </citation>
    <scope>NUCLEOTIDE SEQUENCE [LARGE SCALE GENOMIC DNA]</scope>
    <source>
        <strain evidence="8 9">YS-17</strain>
    </source>
</reference>
<keyword evidence="3" id="KW-0808">Transferase</keyword>
<evidence type="ECO:0000256" key="4">
    <source>
        <dbReference type="ARBA" id="ARBA00022691"/>
    </source>
</evidence>
<dbReference type="Pfam" id="PF05175">
    <property type="entry name" value="MTS"/>
    <property type="match status" value="1"/>
</dbReference>
<evidence type="ECO:0000313" key="8">
    <source>
        <dbReference type="EMBL" id="MBC6492592.1"/>
    </source>
</evidence>
<name>A0ABR7MCA1_9BACT</name>
<evidence type="ECO:0000259" key="6">
    <source>
        <dbReference type="Pfam" id="PF05175"/>
    </source>
</evidence>
<dbReference type="PANTHER" id="PTHR18895:SF74">
    <property type="entry name" value="MTRF1L RELEASE FACTOR GLUTAMINE METHYLTRANSFERASE"/>
    <property type="match status" value="1"/>
</dbReference>
<dbReference type="InterPro" id="IPR019874">
    <property type="entry name" value="RF_methyltr_PrmC"/>
</dbReference>
<dbReference type="GO" id="GO:0032259">
    <property type="term" value="P:methylation"/>
    <property type="evidence" value="ECO:0007669"/>
    <property type="project" value="UniProtKB-KW"/>
</dbReference>
<evidence type="ECO:0000256" key="3">
    <source>
        <dbReference type="ARBA" id="ARBA00022679"/>
    </source>
</evidence>
<comment type="catalytic activity">
    <reaction evidence="5">
        <text>L-glutaminyl-[peptide chain release factor] + S-adenosyl-L-methionine = N(5)-methyl-L-glutaminyl-[peptide chain release factor] + S-adenosyl-L-homocysteine + H(+)</text>
        <dbReference type="Rhea" id="RHEA:42896"/>
        <dbReference type="Rhea" id="RHEA-COMP:10271"/>
        <dbReference type="Rhea" id="RHEA-COMP:10272"/>
        <dbReference type="ChEBI" id="CHEBI:15378"/>
        <dbReference type="ChEBI" id="CHEBI:30011"/>
        <dbReference type="ChEBI" id="CHEBI:57856"/>
        <dbReference type="ChEBI" id="CHEBI:59789"/>
        <dbReference type="ChEBI" id="CHEBI:61891"/>
        <dbReference type="EC" id="2.1.1.297"/>
    </reaction>
</comment>
<dbReference type="NCBIfam" id="TIGR03534">
    <property type="entry name" value="RF_mod_PrmC"/>
    <property type="match status" value="1"/>
</dbReference>
<keyword evidence="2 8" id="KW-0489">Methyltransferase</keyword>
<keyword evidence="4" id="KW-0949">S-adenosyl-L-methionine</keyword>
<comment type="caution">
    <text evidence="8">The sequence shown here is derived from an EMBL/GenBank/DDBJ whole genome shotgun (WGS) entry which is preliminary data.</text>
</comment>
<dbReference type="Proteomes" id="UP000765802">
    <property type="component" value="Unassembled WGS sequence"/>
</dbReference>
<dbReference type="Pfam" id="PF17827">
    <property type="entry name" value="PrmC_N"/>
    <property type="match status" value="1"/>
</dbReference>
<dbReference type="InterPro" id="IPR007848">
    <property type="entry name" value="Small_mtfrase_dom"/>
</dbReference>
<protein>
    <recommendedName>
        <fullName evidence="1">peptide chain release factor N(5)-glutamine methyltransferase</fullName>
        <ecNumber evidence="1">2.1.1.297</ecNumber>
    </recommendedName>
</protein>
<dbReference type="Gene3D" id="1.10.8.10">
    <property type="entry name" value="DNA helicase RuvA subunit, C-terminal domain"/>
    <property type="match status" value="1"/>
</dbReference>
<dbReference type="InterPro" id="IPR040758">
    <property type="entry name" value="PrmC_N"/>
</dbReference>
<evidence type="ECO:0000256" key="5">
    <source>
        <dbReference type="ARBA" id="ARBA00048391"/>
    </source>
</evidence>
<dbReference type="CDD" id="cd02440">
    <property type="entry name" value="AdoMet_MTases"/>
    <property type="match status" value="1"/>
</dbReference>